<dbReference type="KEGG" id="kne:92180660"/>
<feature type="region of interest" description="Disordered" evidence="1">
    <location>
        <begin position="189"/>
        <end position="217"/>
    </location>
</feature>
<feature type="compositionally biased region" description="Basic and acidic residues" evidence="1">
    <location>
        <begin position="64"/>
        <end position="73"/>
    </location>
</feature>
<dbReference type="RefSeq" id="XP_066802901.1">
    <property type="nucleotide sequence ID" value="XM_066946509.1"/>
</dbReference>
<organism evidence="2 3">
    <name type="scientific">Kwoniella newhampshirensis</name>
    <dbReference type="NCBI Taxonomy" id="1651941"/>
    <lineage>
        <taxon>Eukaryota</taxon>
        <taxon>Fungi</taxon>
        <taxon>Dikarya</taxon>
        <taxon>Basidiomycota</taxon>
        <taxon>Agaricomycotina</taxon>
        <taxon>Tremellomycetes</taxon>
        <taxon>Tremellales</taxon>
        <taxon>Cryptococcaceae</taxon>
        <taxon>Kwoniella</taxon>
    </lineage>
</organism>
<dbReference type="Proteomes" id="UP001388673">
    <property type="component" value="Unassembled WGS sequence"/>
</dbReference>
<feature type="compositionally biased region" description="Polar residues" evidence="1">
    <location>
        <begin position="592"/>
        <end position="603"/>
    </location>
</feature>
<reference evidence="2 3" key="1">
    <citation type="journal article" date="2024" name="bioRxiv">
        <title>Comparative genomics of Cryptococcus and Kwoniella reveals pathogenesis evolution and contrasting karyotype dynamics via intercentromeric recombination or chromosome fusion.</title>
        <authorList>
            <person name="Coelho M.A."/>
            <person name="David-Palma M."/>
            <person name="Shea T."/>
            <person name="Bowers K."/>
            <person name="McGinley-Smith S."/>
            <person name="Mohammad A.W."/>
            <person name="Gnirke A."/>
            <person name="Yurkov A.M."/>
            <person name="Nowrousian M."/>
            <person name="Sun S."/>
            <person name="Cuomo C.A."/>
            <person name="Heitman J."/>
        </authorList>
    </citation>
    <scope>NUCLEOTIDE SEQUENCE [LARGE SCALE GENOMIC DNA]</scope>
    <source>
        <strain evidence="2 3">CBS 13917</strain>
    </source>
</reference>
<evidence type="ECO:0000256" key="1">
    <source>
        <dbReference type="SAM" id="MobiDB-lite"/>
    </source>
</evidence>
<accession>A0AAW0YYQ6</accession>
<evidence type="ECO:0000313" key="3">
    <source>
        <dbReference type="Proteomes" id="UP001388673"/>
    </source>
</evidence>
<feature type="compositionally biased region" description="Polar residues" evidence="1">
    <location>
        <begin position="106"/>
        <end position="119"/>
    </location>
</feature>
<gene>
    <name evidence="2" type="ORF">IAR55_003402</name>
</gene>
<dbReference type="GeneID" id="92180660"/>
<feature type="region of interest" description="Disordered" evidence="1">
    <location>
        <begin position="1"/>
        <end position="125"/>
    </location>
</feature>
<evidence type="ECO:0000313" key="2">
    <source>
        <dbReference type="EMBL" id="KAK8854663.1"/>
    </source>
</evidence>
<feature type="region of interest" description="Disordered" evidence="1">
    <location>
        <begin position="575"/>
        <end position="728"/>
    </location>
</feature>
<protein>
    <submittedName>
        <fullName evidence="2">Uncharacterized protein</fullName>
    </submittedName>
</protein>
<comment type="caution">
    <text evidence="2">The sequence shown here is derived from an EMBL/GenBank/DDBJ whole genome shotgun (WGS) entry which is preliminary data.</text>
</comment>
<feature type="compositionally biased region" description="Basic and acidic residues" evidence="1">
    <location>
        <begin position="635"/>
        <end position="647"/>
    </location>
</feature>
<dbReference type="AlphaFoldDB" id="A0AAW0YYQ6"/>
<feature type="compositionally biased region" description="Polar residues" evidence="1">
    <location>
        <begin position="189"/>
        <end position="200"/>
    </location>
</feature>
<feature type="compositionally biased region" description="Gly residues" evidence="1">
    <location>
        <begin position="619"/>
        <end position="628"/>
    </location>
</feature>
<keyword evidence="3" id="KW-1185">Reference proteome</keyword>
<feature type="compositionally biased region" description="Basic and acidic residues" evidence="1">
    <location>
        <begin position="1"/>
        <end position="25"/>
    </location>
</feature>
<dbReference type="EMBL" id="JBCAWK010000006">
    <property type="protein sequence ID" value="KAK8854663.1"/>
    <property type="molecule type" value="Genomic_DNA"/>
</dbReference>
<proteinExistence type="predicted"/>
<name>A0AAW0YYQ6_9TREE</name>
<sequence>MTEAERRGGGRRDDEMRGRLVDVRPSDSSLPYQEERRSLAPSPEGRPLCSYDRQMSRNVYPDELENRERERVRATAHYTRSQEPSRYYQDDRNPMQCEQRSRPGLLSNTKSPNYTQSQNRADDARSVVVSEDDYLEFQRFKKEQALARAAREACSEYGENGLKREEISTVHQGSVGPRNDYATGLKSNIKSSRSTTSTFSPGYGFRPRQPDSLTLPSKDELVSDNASRHRIYPAPAPLAKPVNAEMGWTDYKGPREEPRLDDDRLTPKASSLSMVSEPMGRYDHHHRPATDVTRQVGTGADFRPTRPLTPLGADIKRDSVSVHSIPTHLQQIETPPSPTHSVHDGSRKIFTVDLARDPPPHLQPVMHQEASTAMKPKKTAYIPWEGGVVYKSPNLNNGVQIGNKIRPPRGGTVWVLSVEAVTRLGLVNPKATRVKTQAMAIELFTGATIVGGKRILLRLEATEIRQLVMAEAVTQVVDVTQVGSKVISLETVRLLVASNVSDAENPVTCHESAQIQMVETTTAPNVTIAIFRATLPVTARSLVSLQVVEGFVTIVAKKDTSLVSVQWLSNLKTSAGPATTVDSEDICDNDPVGNSNEAVNNQNGGTGTGKLQTDRDGGGWDGSGGVGWGDQSNQSKDKAGAENKAEDGWADSPAISGYTPTRPAPSIHPDRLRQMGRTAPPARETVPLNDDGLPRVSGPTSTSQAVFESHPEAQAAAKRPEDDEYGGW</sequence>